<feature type="transmembrane region" description="Helical" evidence="3">
    <location>
        <begin position="381"/>
        <end position="398"/>
    </location>
</feature>
<dbReference type="PANTHER" id="PTHR22550:SF9">
    <property type="entry name" value="STAGE V SPORULATION PROTEIN AF"/>
    <property type="match status" value="1"/>
</dbReference>
<evidence type="ECO:0000256" key="2">
    <source>
        <dbReference type="ARBA" id="ARBA00023136"/>
    </source>
</evidence>
<dbReference type="InterPro" id="IPR050768">
    <property type="entry name" value="UPF0353/GerABKA_families"/>
</dbReference>
<proteinExistence type="inferred from homology"/>
<feature type="transmembrane region" description="Helical" evidence="3">
    <location>
        <begin position="355"/>
        <end position="375"/>
    </location>
</feature>
<sequence length="478" mass="53955">MKLSTDLEENIRTAHRLLPLGTSFDLVTRRLYLGKTKGYWIGVNGFLRVEILQQIFSDLQNPLYTQDQTIDEIQKYVDSKIGYVQTSLSGDWDDILRNLLSGPSLLLLDGFDRAVLLDVRTYPARSISEPDSEKVTKGARDGFVETLLFNANLMRRRIRDPRLTFELASVGSESKTDVAVSYLKDVADMELVKKVKEALSALPVTALTMGAKSLEELLVRKKWFHLLPSIFLTERPDVACSYLTEGHIAVIVDNSPAVLIFPCTIFQFTQSPEDYYKNTVVGTYFRLVRFLCIPVSLLLMPLFLLLTVHYPQLSEKWNLLSTQELPGPTLIFYMFAVEFLLDLFRYSATLRSGQFSGSLSIIGGLIIGDMAVELNWASMEILFYAAVTMLASLSLSSLEFGDGIRLYRIFLLIATALGGLWGFSGGLLFILLSVLTTPTFGGKSYLWPLLPFNWQALKTLLFRYPAAKAQPDRVWKRR</sequence>
<dbReference type="EMBL" id="DXDD01000106">
    <property type="protein sequence ID" value="HIY60754.1"/>
    <property type="molecule type" value="Genomic_DNA"/>
</dbReference>
<protein>
    <submittedName>
        <fullName evidence="4">Spore germination protein</fullName>
    </submittedName>
</protein>
<accession>A0A9D1YQM9</accession>
<feature type="transmembrane region" description="Helical" evidence="3">
    <location>
        <begin position="330"/>
        <end position="348"/>
    </location>
</feature>
<keyword evidence="3" id="KW-0812">Transmembrane</keyword>
<dbReference type="InterPro" id="IPR004995">
    <property type="entry name" value="Spore_Ger"/>
</dbReference>
<feature type="transmembrane region" description="Helical" evidence="3">
    <location>
        <begin position="410"/>
        <end position="435"/>
    </location>
</feature>
<comment type="similarity">
    <text evidence="1">Belongs to the GerABKA family.</text>
</comment>
<dbReference type="GO" id="GO:0009847">
    <property type="term" value="P:spore germination"/>
    <property type="evidence" value="ECO:0007669"/>
    <property type="project" value="InterPro"/>
</dbReference>
<gene>
    <name evidence="4" type="ORF">H9831_08765</name>
</gene>
<keyword evidence="2 3" id="KW-0472">Membrane</keyword>
<dbReference type="Proteomes" id="UP000824007">
    <property type="component" value="Unassembled WGS sequence"/>
</dbReference>
<dbReference type="GO" id="GO:0016020">
    <property type="term" value="C:membrane"/>
    <property type="evidence" value="ECO:0007669"/>
    <property type="project" value="InterPro"/>
</dbReference>
<reference evidence="4" key="1">
    <citation type="journal article" date="2021" name="PeerJ">
        <title>Extensive microbial diversity within the chicken gut microbiome revealed by metagenomics and culture.</title>
        <authorList>
            <person name="Gilroy R."/>
            <person name="Ravi A."/>
            <person name="Getino M."/>
            <person name="Pursley I."/>
            <person name="Horton D.L."/>
            <person name="Alikhan N.F."/>
            <person name="Baker D."/>
            <person name="Gharbi K."/>
            <person name="Hall N."/>
            <person name="Watson M."/>
            <person name="Adriaenssens E.M."/>
            <person name="Foster-Nyarko E."/>
            <person name="Jarju S."/>
            <person name="Secka A."/>
            <person name="Antonio M."/>
            <person name="Oren A."/>
            <person name="Chaudhuri R.R."/>
            <person name="La Ragione R."/>
            <person name="Hildebrand F."/>
            <person name="Pallen M.J."/>
        </authorList>
    </citation>
    <scope>NUCLEOTIDE SEQUENCE</scope>
    <source>
        <strain evidence="4">ChiSxjej3B15-24422</strain>
    </source>
</reference>
<reference evidence="4" key="2">
    <citation type="submission" date="2021-04" db="EMBL/GenBank/DDBJ databases">
        <authorList>
            <person name="Gilroy R."/>
        </authorList>
    </citation>
    <scope>NUCLEOTIDE SEQUENCE</scope>
    <source>
        <strain evidence="4">ChiSxjej3B15-24422</strain>
    </source>
</reference>
<name>A0A9D1YQM9_9FIRM</name>
<feature type="transmembrane region" description="Helical" evidence="3">
    <location>
        <begin position="287"/>
        <end position="310"/>
    </location>
</feature>
<evidence type="ECO:0000313" key="5">
    <source>
        <dbReference type="Proteomes" id="UP000824007"/>
    </source>
</evidence>
<dbReference type="AlphaFoldDB" id="A0A9D1YQM9"/>
<evidence type="ECO:0000313" key="4">
    <source>
        <dbReference type="EMBL" id="HIY60754.1"/>
    </source>
</evidence>
<evidence type="ECO:0000256" key="3">
    <source>
        <dbReference type="SAM" id="Phobius"/>
    </source>
</evidence>
<dbReference type="Pfam" id="PF03323">
    <property type="entry name" value="GerA"/>
    <property type="match status" value="1"/>
</dbReference>
<keyword evidence="3" id="KW-1133">Transmembrane helix</keyword>
<evidence type="ECO:0000256" key="1">
    <source>
        <dbReference type="ARBA" id="ARBA00005278"/>
    </source>
</evidence>
<organism evidence="4 5">
    <name type="scientific">Candidatus Eisenbergiella pullistercoris</name>
    <dbReference type="NCBI Taxonomy" id="2838555"/>
    <lineage>
        <taxon>Bacteria</taxon>
        <taxon>Bacillati</taxon>
        <taxon>Bacillota</taxon>
        <taxon>Clostridia</taxon>
        <taxon>Lachnospirales</taxon>
        <taxon>Lachnospiraceae</taxon>
        <taxon>Eisenbergiella</taxon>
    </lineage>
</organism>
<comment type="caution">
    <text evidence="4">The sequence shown here is derived from an EMBL/GenBank/DDBJ whole genome shotgun (WGS) entry which is preliminary data.</text>
</comment>
<dbReference type="PIRSF" id="PIRSF005690">
    <property type="entry name" value="GerBA"/>
    <property type="match status" value="1"/>
</dbReference>
<dbReference type="PANTHER" id="PTHR22550">
    <property type="entry name" value="SPORE GERMINATION PROTEIN"/>
    <property type="match status" value="1"/>
</dbReference>